<keyword evidence="5 7" id="KW-1133">Transmembrane helix</keyword>
<dbReference type="GO" id="GO:0005886">
    <property type="term" value="C:plasma membrane"/>
    <property type="evidence" value="ECO:0007669"/>
    <property type="project" value="UniProtKB-SubCell"/>
</dbReference>
<dbReference type="PANTHER" id="PTHR32309">
    <property type="entry name" value="TYROSINE-PROTEIN KINASE"/>
    <property type="match status" value="1"/>
</dbReference>
<protein>
    <submittedName>
        <fullName evidence="9">Wzz/FepE/Etk N-terminal domain-containing protein</fullName>
    </submittedName>
</protein>
<evidence type="ECO:0000256" key="5">
    <source>
        <dbReference type="ARBA" id="ARBA00022989"/>
    </source>
</evidence>
<dbReference type="InterPro" id="IPR050445">
    <property type="entry name" value="Bact_polysacc_biosynth/exp"/>
</dbReference>
<comment type="caution">
    <text evidence="9">The sequence shown here is derived from an EMBL/GenBank/DDBJ whole genome shotgun (WGS) entry which is preliminary data.</text>
</comment>
<sequence>METSRKEAFALTKNKEIDLRKLFYILRRKLWLIVLITVILTGLGFIYNSQSEPNIYASSSRVIIAASNDMMPTVRALVREPIVLDQVIQDLGLNSSPGQLRSQVRVDSVDGSLITVISVLDTNPERAANIANAIVGVYKSVAADTLGVSSIRLLTEAEAEPSPINVKSNTIVYVAFVVGLILSISLAFLLESLDDSIRTEHDVEALLGLNMLGQVSKMKRRHTSVPAKKLKPGLMRSETIGS</sequence>
<evidence type="ECO:0000256" key="2">
    <source>
        <dbReference type="ARBA" id="ARBA00006683"/>
    </source>
</evidence>
<dbReference type="EMBL" id="JANIPJ010000001">
    <property type="protein sequence ID" value="MCR2802496.1"/>
    <property type="molecule type" value="Genomic_DNA"/>
</dbReference>
<comment type="similarity">
    <text evidence="2">Belongs to the CpsC/CapA family.</text>
</comment>
<feature type="transmembrane region" description="Helical" evidence="7">
    <location>
        <begin position="30"/>
        <end position="47"/>
    </location>
</feature>
<evidence type="ECO:0000313" key="10">
    <source>
        <dbReference type="Proteomes" id="UP001141950"/>
    </source>
</evidence>
<evidence type="ECO:0000256" key="6">
    <source>
        <dbReference type="ARBA" id="ARBA00023136"/>
    </source>
</evidence>
<dbReference type="InterPro" id="IPR003856">
    <property type="entry name" value="LPS_length_determ_N"/>
</dbReference>
<keyword evidence="10" id="KW-1185">Reference proteome</keyword>
<keyword evidence="4 7" id="KW-0812">Transmembrane</keyword>
<feature type="transmembrane region" description="Helical" evidence="7">
    <location>
        <begin position="171"/>
        <end position="190"/>
    </location>
</feature>
<evidence type="ECO:0000256" key="3">
    <source>
        <dbReference type="ARBA" id="ARBA00022475"/>
    </source>
</evidence>
<keyword evidence="6 7" id="KW-0472">Membrane</keyword>
<evidence type="ECO:0000256" key="4">
    <source>
        <dbReference type="ARBA" id="ARBA00022692"/>
    </source>
</evidence>
<organism evidence="9 10">
    <name type="scientific">Paenibacillus soyae</name>
    <dbReference type="NCBI Taxonomy" id="2969249"/>
    <lineage>
        <taxon>Bacteria</taxon>
        <taxon>Bacillati</taxon>
        <taxon>Bacillota</taxon>
        <taxon>Bacilli</taxon>
        <taxon>Bacillales</taxon>
        <taxon>Paenibacillaceae</taxon>
        <taxon>Paenibacillus</taxon>
    </lineage>
</organism>
<dbReference type="Pfam" id="PF02706">
    <property type="entry name" value="Wzz"/>
    <property type="match status" value="1"/>
</dbReference>
<comment type="subcellular location">
    <subcellularLocation>
        <location evidence="1">Cell membrane</location>
        <topology evidence="1">Multi-pass membrane protein</topology>
    </subcellularLocation>
</comment>
<evidence type="ECO:0000259" key="8">
    <source>
        <dbReference type="Pfam" id="PF02706"/>
    </source>
</evidence>
<dbReference type="Proteomes" id="UP001141950">
    <property type="component" value="Unassembled WGS sequence"/>
</dbReference>
<gene>
    <name evidence="9" type="ORF">NQZ67_01255</name>
</gene>
<name>A0A9X2MKT7_9BACL</name>
<evidence type="ECO:0000256" key="1">
    <source>
        <dbReference type="ARBA" id="ARBA00004651"/>
    </source>
</evidence>
<reference evidence="9" key="1">
    <citation type="submission" date="2022-08" db="EMBL/GenBank/DDBJ databases">
        <title>The genomic sequence of strain Paenibacillus sp. SCIV0701.</title>
        <authorList>
            <person name="Zhao H."/>
        </authorList>
    </citation>
    <scope>NUCLEOTIDE SEQUENCE</scope>
    <source>
        <strain evidence="9">SCIV0701</strain>
    </source>
</reference>
<dbReference type="RefSeq" id="WP_257442030.1">
    <property type="nucleotide sequence ID" value="NZ_JANIPJ010000001.1"/>
</dbReference>
<keyword evidence="3" id="KW-1003">Cell membrane</keyword>
<evidence type="ECO:0000313" key="9">
    <source>
        <dbReference type="EMBL" id="MCR2802496.1"/>
    </source>
</evidence>
<feature type="domain" description="Polysaccharide chain length determinant N-terminal" evidence="8">
    <location>
        <begin position="16"/>
        <end position="80"/>
    </location>
</feature>
<accession>A0A9X2MKT7</accession>
<dbReference type="AlphaFoldDB" id="A0A9X2MKT7"/>
<proteinExistence type="inferred from homology"/>
<dbReference type="PANTHER" id="PTHR32309:SF31">
    <property type="entry name" value="CAPSULAR EXOPOLYSACCHARIDE FAMILY"/>
    <property type="match status" value="1"/>
</dbReference>
<evidence type="ECO:0000256" key="7">
    <source>
        <dbReference type="SAM" id="Phobius"/>
    </source>
</evidence>